<protein>
    <recommendedName>
        <fullName evidence="2">NusB/RsmB/TIM44 domain-containing protein</fullName>
    </recommendedName>
</protein>
<accession>A0A382TE97</accession>
<dbReference type="EMBL" id="UINC01135772">
    <property type="protein sequence ID" value="SVD20125.1"/>
    <property type="molecule type" value="Genomic_DNA"/>
</dbReference>
<evidence type="ECO:0008006" key="2">
    <source>
        <dbReference type="Google" id="ProtNLM"/>
    </source>
</evidence>
<reference evidence="1" key="1">
    <citation type="submission" date="2018-05" db="EMBL/GenBank/DDBJ databases">
        <authorList>
            <person name="Lanie J.A."/>
            <person name="Ng W.-L."/>
            <person name="Kazmierczak K.M."/>
            <person name="Andrzejewski T.M."/>
            <person name="Davidsen T.M."/>
            <person name="Wayne K.J."/>
            <person name="Tettelin H."/>
            <person name="Glass J.I."/>
            <person name="Rusch D."/>
            <person name="Podicherti R."/>
            <person name="Tsui H.-C.T."/>
            <person name="Winkler M.E."/>
        </authorList>
    </citation>
    <scope>NUCLEOTIDE SEQUENCE</scope>
</reference>
<gene>
    <name evidence="1" type="ORF">METZ01_LOCUS372979</name>
</gene>
<proteinExistence type="predicted"/>
<evidence type="ECO:0000313" key="1">
    <source>
        <dbReference type="EMBL" id="SVD20125.1"/>
    </source>
</evidence>
<feature type="non-terminal residue" evidence="1">
    <location>
        <position position="41"/>
    </location>
</feature>
<organism evidence="1">
    <name type="scientific">marine metagenome</name>
    <dbReference type="NCBI Taxonomy" id="408172"/>
    <lineage>
        <taxon>unclassified sequences</taxon>
        <taxon>metagenomes</taxon>
        <taxon>ecological metagenomes</taxon>
    </lineage>
</organism>
<name>A0A382TE97_9ZZZZ</name>
<dbReference type="AlphaFoldDB" id="A0A382TE97"/>
<sequence>VKHVLWSHKRRSATRLAVVQVLYQIEILNDPCEKVVSEFLA</sequence>
<feature type="non-terminal residue" evidence="1">
    <location>
        <position position="1"/>
    </location>
</feature>